<dbReference type="Proteomes" id="UP000009192">
    <property type="component" value="Unassembled WGS sequence"/>
</dbReference>
<accession>A0A0Q9XMZ1</accession>
<dbReference type="AlphaFoldDB" id="A0A0Q9XMZ1"/>
<organism evidence="1 2">
    <name type="scientific">Drosophila mojavensis</name>
    <name type="common">Fruit fly</name>
    <dbReference type="NCBI Taxonomy" id="7230"/>
    <lineage>
        <taxon>Eukaryota</taxon>
        <taxon>Metazoa</taxon>
        <taxon>Ecdysozoa</taxon>
        <taxon>Arthropoda</taxon>
        <taxon>Hexapoda</taxon>
        <taxon>Insecta</taxon>
        <taxon>Pterygota</taxon>
        <taxon>Neoptera</taxon>
        <taxon>Endopterygota</taxon>
        <taxon>Diptera</taxon>
        <taxon>Brachycera</taxon>
        <taxon>Muscomorpha</taxon>
        <taxon>Ephydroidea</taxon>
        <taxon>Drosophilidae</taxon>
        <taxon>Drosophila</taxon>
    </lineage>
</organism>
<keyword evidence="2" id="KW-1185">Reference proteome</keyword>
<name>A0A0Q9XMZ1_DROMO</name>
<evidence type="ECO:0000313" key="2">
    <source>
        <dbReference type="Proteomes" id="UP000009192"/>
    </source>
</evidence>
<proteinExistence type="predicted"/>
<evidence type="ECO:0000313" key="1">
    <source>
        <dbReference type="EMBL" id="KRG06676.1"/>
    </source>
</evidence>
<dbReference type="InParanoid" id="A0A0Q9XMZ1"/>
<dbReference type="KEGG" id="dmo:Dmoj_GI25966"/>
<reference evidence="1 2" key="1">
    <citation type="journal article" date="2007" name="Nature">
        <title>Evolution of genes and genomes on the Drosophila phylogeny.</title>
        <authorList>
            <consortium name="Drosophila 12 Genomes Consortium"/>
            <person name="Clark A.G."/>
            <person name="Eisen M.B."/>
            <person name="Smith D.R."/>
            <person name="Bergman C.M."/>
            <person name="Oliver B."/>
            <person name="Markow T.A."/>
            <person name="Kaufman T.C."/>
            <person name="Kellis M."/>
            <person name="Gelbart W."/>
            <person name="Iyer V.N."/>
            <person name="Pollard D.A."/>
            <person name="Sackton T.B."/>
            <person name="Larracuente A.M."/>
            <person name="Singh N.D."/>
            <person name="Abad J.P."/>
            <person name="Abt D.N."/>
            <person name="Adryan B."/>
            <person name="Aguade M."/>
            <person name="Akashi H."/>
            <person name="Anderson W.W."/>
            <person name="Aquadro C.F."/>
            <person name="Ardell D.H."/>
            <person name="Arguello R."/>
            <person name="Artieri C.G."/>
            <person name="Barbash D.A."/>
            <person name="Barker D."/>
            <person name="Barsanti P."/>
            <person name="Batterham P."/>
            <person name="Batzoglou S."/>
            <person name="Begun D."/>
            <person name="Bhutkar A."/>
            <person name="Blanco E."/>
            <person name="Bosak S.A."/>
            <person name="Bradley R.K."/>
            <person name="Brand A.D."/>
            <person name="Brent M.R."/>
            <person name="Brooks A.N."/>
            <person name="Brown R.H."/>
            <person name="Butlin R.K."/>
            <person name="Caggese C."/>
            <person name="Calvi B.R."/>
            <person name="Bernardo de Carvalho A."/>
            <person name="Caspi A."/>
            <person name="Castrezana S."/>
            <person name="Celniker S.E."/>
            <person name="Chang J.L."/>
            <person name="Chapple C."/>
            <person name="Chatterji S."/>
            <person name="Chinwalla A."/>
            <person name="Civetta A."/>
            <person name="Clifton S.W."/>
            <person name="Comeron J.M."/>
            <person name="Costello J.C."/>
            <person name="Coyne J.A."/>
            <person name="Daub J."/>
            <person name="David R.G."/>
            <person name="Delcher A.L."/>
            <person name="Delehaunty K."/>
            <person name="Do C.B."/>
            <person name="Ebling H."/>
            <person name="Edwards K."/>
            <person name="Eickbush T."/>
            <person name="Evans J.D."/>
            <person name="Filipski A."/>
            <person name="Findeiss S."/>
            <person name="Freyhult E."/>
            <person name="Fulton L."/>
            <person name="Fulton R."/>
            <person name="Garcia A.C."/>
            <person name="Gardiner A."/>
            <person name="Garfield D.A."/>
            <person name="Garvin B.E."/>
            <person name="Gibson G."/>
            <person name="Gilbert D."/>
            <person name="Gnerre S."/>
            <person name="Godfrey J."/>
            <person name="Good R."/>
            <person name="Gotea V."/>
            <person name="Gravely B."/>
            <person name="Greenberg A.J."/>
            <person name="Griffiths-Jones S."/>
            <person name="Gross S."/>
            <person name="Guigo R."/>
            <person name="Gustafson E.A."/>
            <person name="Haerty W."/>
            <person name="Hahn M.W."/>
            <person name="Halligan D.L."/>
            <person name="Halpern A.L."/>
            <person name="Halter G.M."/>
            <person name="Han M.V."/>
            <person name="Heger A."/>
            <person name="Hillier L."/>
            <person name="Hinrichs A.S."/>
            <person name="Holmes I."/>
            <person name="Hoskins R.A."/>
            <person name="Hubisz M.J."/>
            <person name="Hultmark D."/>
            <person name="Huntley M.A."/>
            <person name="Jaffe D.B."/>
            <person name="Jagadeeshan S."/>
            <person name="Jeck W.R."/>
            <person name="Johnson J."/>
            <person name="Jones C.D."/>
            <person name="Jordan W.C."/>
            <person name="Karpen G.H."/>
            <person name="Kataoka E."/>
            <person name="Keightley P.D."/>
            <person name="Kheradpour P."/>
            <person name="Kirkness E.F."/>
            <person name="Koerich L.B."/>
            <person name="Kristiansen K."/>
            <person name="Kudrna D."/>
            <person name="Kulathinal R.J."/>
            <person name="Kumar S."/>
            <person name="Kwok R."/>
            <person name="Lander E."/>
            <person name="Langley C.H."/>
            <person name="Lapoint R."/>
            <person name="Lazzaro B.P."/>
            <person name="Lee S.J."/>
            <person name="Levesque L."/>
            <person name="Li R."/>
            <person name="Lin C.F."/>
            <person name="Lin M.F."/>
            <person name="Lindblad-Toh K."/>
            <person name="Llopart A."/>
            <person name="Long M."/>
            <person name="Low L."/>
            <person name="Lozovsky E."/>
            <person name="Lu J."/>
            <person name="Luo M."/>
            <person name="Machado C.A."/>
            <person name="Makalowski W."/>
            <person name="Marzo M."/>
            <person name="Matsuda M."/>
            <person name="Matzkin L."/>
            <person name="McAllister B."/>
            <person name="McBride C.S."/>
            <person name="McKernan B."/>
            <person name="McKernan K."/>
            <person name="Mendez-Lago M."/>
            <person name="Minx P."/>
            <person name="Mollenhauer M.U."/>
            <person name="Montooth K."/>
            <person name="Mount S.M."/>
            <person name="Mu X."/>
            <person name="Myers E."/>
            <person name="Negre B."/>
            <person name="Newfeld S."/>
            <person name="Nielsen R."/>
            <person name="Noor M.A."/>
            <person name="O'Grady P."/>
            <person name="Pachter L."/>
            <person name="Papaceit M."/>
            <person name="Parisi M.J."/>
            <person name="Parisi M."/>
            <person name="Parts L."/>
            <person name="Pedersen J.S."/>
            <person name="Pesole G."/>
            <person name="Phillippy A.M."/>
            <person name="Ponting C.P."/>
            <person name="Pop M."/>
            <person name="Porcelli D."/>
            <person name="Powell J.R."/>
            <person name="Prohaska S."/>
            <person name="Pruitt K."/>
            <person name="Puig M."/>
            <person name="Quesneville H."/>
            <person name="Ram K.R."/>
            <person name="Rand D."/>
            <person name="Rasmussen M.D."/>
            <person name="Reed L.K."/>
            <person name="Reenan R."/>
            <person name="Reily A."/>
            <person name="Remington K.A."/>
            <person name="Rieger T.T."/>
            <person name="Ritchie M.G."/>
            <person name="Robin C."/>
            <person name="Rogers Y.H."/>
            <person name="Rohde C."/>
            <person name="Rozas J."/>
            <person name="Rubenfield M.J."/>
            <person name="Ruiz A."/>
            <person name="Russo S."/>
            <person name="Salzberg S.L."/>
            <person name="Sanchez-Gracia A."/>
            <person name="Saranga D.J."/>
            <person name="Sato H."/>
            <person name="Schaeffer S.W."/>
            <person name="Schatz M.C."/>
            <person name="Schlenke T."/>
            <person name="Schwartz R."/>
            <person name="Segarra C."/>
            <person name="Singh R.S."/>
            <person name="Sirot L."/>
            <person name="Sirota M."/>
            <person name="Sisneros N.B."/>
            <person name="Smith C.D."/>
            <person name="Smith T.F."/>
            <person name="Spieth J."/>
            <person name="Stage D.E."/>
            <person name="Stark A."/>
            <person name="Stephan W."/>
            <person name="Strausberg R.L."/>
            <person name="Strempel S."/>
            <person name="Sturgill D."/>
            <person name="Sutton G."/>
            <person name="Sutton G.G."/>
            <person name="Tao W."/>
            <person name="Teichmann S."/>
            <person name="Tobari Y.N."/>
            <person name="Tomimura Y."/>
            <person name="Tsolas J.M."/>
            <person name="Valente V.L."/>
            <person name="Venter E."/>
            <person name="Venter J.C."/>
            <person name="Vicario S."/>
            <person name="Vieira F.G."/>
            <person name="Vilella A.J."/>
            <person name="Villasante A."/>
            <person name="Walenz B."/>
            <person name="Wang J."/>
            <person name="Wasserman M."/>
            <person name="Watts T."/>
            <person name="Wilson D."/>
            <person name="Wilson R.K."/>
            <person name="Wing R.A."/>
            <person name="Wolfner M.F."/>
            <person name="Wong A."/>
            <person name="Wong G.K."/>
            <person name="Wu C.I."/>
            <person name="Wu G."/>
            <person name="Yamamoto D."/>
            <person name="Yang H.P."/>
            <person name="Yang S.P."/>
            <person name="Yorke J.A."/>
            <person name="Yoshida K."/>
            <person name="Zdobnov E."/>
            <person name="Zhang P."/>
            <person name="Zhang Y."/>
            <person name="Zimin A.V."/>
            <person name="Baldwin J."/>
            <person name="Abdouelleil A."/>
            <person name="Abdulkadir J."/>
            <person name="Abebe A."/>
            <person name="Abera B."/>
            <person name="Abreu J."/>
            <person name="Acer S.C."/>
            <person name="Aftuck L."/>
            <person name="Alexander A."/>
            <person name="An P."/>
            <person name="Anderson E."/>
            <person name="Anderson S."/>
            <person name="Arachi H."/>
            <person name="Azer M."/>
            <person name="Bachantsang P."/>
            <person name="Barry A."/>
            <person name="Bayul T."/>
            <person name="Berlin A."/>
            <person name="Bessette D."/>
            <person name="Bloom T."/>
            <person name="Blye J."/>
            <person name="Boguslavskiy L."/>
            <person name="Bonnet C."/>
            <person name="Boukhgalter B."/>
            <person name="Bourzgui I."/>
            <person name="Brown A."/>
            <person name="Cahill P."/>
            <person name="Channer S."/>
            <person name="Cheshatsang Y."/>
            <person name="Chuda L."/>
            <person name="Citroen M."/>
            <person name="Collymore A."/>
            <person name="Cooke P."/>
            <person name="Costello M."/>
            <person name="D'Aco K."/>
            <person name="Daza R."/>
            <person name="De Haan G."/>
            <person name="DeGray S."/>
            <person name="DeMaso C."/>
            <person name="Dhargay N."/>
            <person name="Dooley K."/>
            <person name="Dooley E."/>
            <person name="Doricent M."/>
            <person name="Dorje P."/>
            <person name="Dorjee K."/>
            <person name="Dupes A."/>
            <person name="Elong R."/>
            <person name="Falk J."/>
            <person name="Farina A."/>
            <person name="Faro S."/>
            <person name="Ferguson D."/>
            <person name="Fisher S."/>
            <person name="Foley C.D."/>
            <person name="Franke A."/>
            <person name="Friedrich D."/>
            <person name="Gadbois L."/>
            <person name="Gearin G."/>
            <person name="Gearin C.R."/>
            <person name="Giannoukos G."/>
            <person name="Goode T."/>
            <person name="Graham J."/>
            <person name="Grandbois E."/>
            <person name="Grewal S."/>
            <person name="Gyaltsen K."/>
            <person name="Hafez N."/>
            <person name="Hagos B."/>
            <person name="Hall J."/>
            <person name="Henson C."/>
            <person name="Hollinger A."/>
            <person name="Honan T."/>
            <person name="Huard M.D."/>
            <person name="Hughes L."/>
            <person name="Hurhula B."/>
            <person name="Husby M.E."/>
            <person name="Kamat A."/>
            <person name="Kanga B."/>
            <person name="Kashin S."/>
            <person name="Khazanovich D."/>
            <person name="Kisner P."/>
            <person name="Lance K."/>
            <person name="Lara M."/>
            <person name="Lee W."/>
            <person name="Lennon N."/>
            <person name="Letendre F."/>
            <person name="LeVine R."/>
            <person name="Lipovsky A."/>
            <person name="Liu X."/>
            <person name="Liu J."/>
            <person name="Liu S."/>
            <person name="Lokyitsang T."/>
            <person name="Lokyitsang Y."/>
            <person name="Lubonja R."/>
            <person name="Lui A."/>
            <person name="MacDonald P."/>
            <person name="Magnisalis V."/>
            <person name="Maru K."/>
            <person name="Matthews C."/>
            <person name="McCusker W."/>
            <person name="McDonough S."/>
            <person name="Mehta T."/>
            <person name="Meldrim J."/>
            <person name="Meneus L."/>
            <person name="Mihai O."/>
            <person name="Mihalev A."/>
            <person name="Mihova T."/>
            <person name="Mittelman R."/>
            <person name="Mlenga V."/>
            <person name="Montmayeur A."/>
            <person name="Mulrain L."/>
            <person name="Navidi A."/>
            <person name="Naylor J."/>
            <person name="Negash T."/>
            <person name="Nguyen T."/>
            <person name="Nguyen N."/>
            <person name="Nicol R."/>
            <person name="Norbu C."/>
            <person name="Norbu N."/>
            <person name="Novod N."/>
            <person name="O'Neill B."/>
            <person name="Osman S."/>
            <person name="Markiewicz E."/>
            <person name="Oyono O.L."/>
            <person name="Patti C."/>
            <person name="Phunkhang P."/>
            <person name="Pierre F."/>
            <person name="Priest M."/>
            <person name="Raghuraman S."/>
            <person name="Rege F."/>
            <person name="Reyes R."/>
            <person name="Rise C."/>
            <person name="Rogov P."/>
            <person name="Ross K."/>
            <person name="Ryan E."/>
            <person name="Settipalli S."/>
            <person name="Shea T."/>
            <person name="Sherpa N."/>
            <person name="Shi L."/>
            <person name="Shih D."/>
            <person name="Sparrow T."/>
            <person name="Spaulding J."/>
            <person name="Stalker J."/>
            <person name="Stange-Thomann N."/>
            <person name="Stavropoulos S."/>
            <person name="Stone C."/>
            <person name="Strader C."/>
            <person name="Tesfaye S."/>
            <person name="Thomson T."/>
            <person name="Thoulutsang Y."/>
            <person name="Thoulutsang D."/>
            <person name="Topham K."/>
            <person name="Topping I."/>
            <person name="Tsamla T."/>
            <person name="Vassiliev H."/>
            <person name="Vo A."/>
            <person name="Wangchuk T."/>
            <person name="Wangdi T."/>
            <person name="Weiand M."/>
            <person name="Wilkinson J."/>
            <person name="Wilson A."/>
            <person name="Yadav S."/>
            <person name="Young G."/>
            <person name="Yu Q."/>
            <person name="Zembek L."/>
            <person name="Zhong D."/>
            <person name="Zimmer A."/>
            <person name="Zwirko Z."/>
            <person name="Jaffe D.B."/>
            <person name="Alvarez P."/>
            <person name="Brockman W."/>
            <person name="Butler J."/>
            <person name="Chin C."/>
            <person name="Gnerre S."/>
            <person name="Grabherr M."/>
            <person name="Kleber M."/>
            <person name="Mauceli E."/>
            <person name="MacCallum I."/>
        </authorList>
    </citation>
    <scope>NUCLEOTIDE SEQUENCE [LARGE SCALE GENOMIC DNA]</scope>
    <source>
        <strain evidence="2">Tucson 15081-1352.22</strain>
    </source>
</reference>
<gene>
    <name evidence="1" type="primary">Dmoj\GI25966</name>
    <name evidence="1" type="ORF">Dmoj_GI25966</name>
</gene>
<sequence length="116" mass="12999">MMSCCPFSHPAIQRRPARTLPGLTSLDQLRGQQALPGARHSQWILQLLVRVDKNFNLQTINLNSQSASQPVALRGMARSAVEWSGVELKAPNNCDMQMTVWHLTMPLISLCFAMRI</sequence>
<protein>
    <submittedName>
        <fullName evidence="1">Uncharacterized protein</fullName>
    </submittedName>
</protein>
<dbReference type="EMBL" id="CH933809">
    <property type="protein sequence ID" value="KRG06676.1"/>
    <property type="molecule type" value="Genomic_DNA"/>
</dbReference>